<feature type="region of interest" description="Disordered" evidence="4">
    <location>
        <begin position="180"/>
        <end position="207"/>
    </location>
</feature>
<dbReference type="AlphaFoldDB" id="C9KKZ2"/>
<keyword evidence="5" id="KW-0812">Transmembrane</keyword>
<gene>
    <name evidence="6" type="ORF">MITSMUL_03843</name>
</gene>
<proteinExistence type="predicted"/>
<dbReference type="PANTHER" id="PTHR32347:SF23">
    <property type="entry name" value="BLL5650 PROTEIN"/>
    <property type="match status" value="1"/>
</dbReference>
<dbReference type="Proteomes" id="UP000003671">
    <property type="component" value="Unassembled WGS sequence"/>
</dbReference>
<feature type="compositionally biased region" description="Low complexity" evidence="4">
    <location>
        <begin position="349"/>
        <end position="382"/>
    </location>
</feature>
<keyword evidence="7" id="KW-1185">Reference proteome</keyword>
<dbReference type="Gene3D" id="2.40.50.100">
    <property type="match status" value="1"/>
</dbReference>
<comment type="caution">
    <text evidence="6">The sequence shown here is derived from an EMBL/GenBank/DDBJ whole genome shotgun (WGS) entry which is preliminary data.</text>
</comment>
<evidence type="ECO:0000256" key="5">
    <source>
        <dbReference type="SAM" id="Phobius"/>
    </source>
</evidence>
<dbReference type="EMBL" id="ABWK02000009">
    <property type="protein sequence ID" value="EEX69792.1"/>
    <property type="molecule type" value="Genomic_DNA"/>
</dbReference>
<dbReference type="SUPFAM" id="SSF111369">
    <property type="entry name" value="HlyD-like secretion proteins"/>
    <property type="match status" value="1"/>
</dbReference>
<evidence type="ECO:0008006" key="8">
    <source>
        <dbReference type="Google" id="ProtNLM"/>
    </source>
</evidence>
<protein>
    <recommendedName>
        <fullName evidence="8">Efflux transporter, RND family, MFP subunit</fullName>
    </recommendedName>
</protein>
<feature type="compositionally biased region" description="Low complexity" evidence="4">
    <location>
        <begin position="126"/>
        <end position="143"/>
    </location>
</feature>
<evidence type="ECO:0000313" key="7">
    <source>
        <dbReference type="Proteomes" id="UP000003671"/>
    </source>
</evidence>
<accession>C9KKZ2</accession>
<evidence type="ECO:0000313" key="6">
    <source>
        <dbReference type="EMBL" id="EEX69792.1"/>
    </source>
</evidence>
<feature type="compositionally biased region" description="Low complexity" evidence="4">
    <location>
        <begin position="316"/>
        <end position="337"/>
    </location>
</feature>
<evidence type="ECO:0000256" key="2">
    <source>
        <dbReference type="ARBA" id="ARBA00023054"/>
    </source>
</evidence>
<dbReference type="PANTHER" id="PTHR32347">
    <property type="entry name" value="EFFLUX SYSTEM COMPONENT YKNX-RELATED"/>
    <property type="match status" value="1"/>
</dbReference>
<dbReference type="Gene3D" id="1.10.287.470">
    <property type="entry name" value="Helix hairpin bin"/>
    <property type="match status" value="1"/>
</dbReference>
<feature type="region of interest" description="Disordered" evidence="4">
    <location>
        <begin position="120"/>
        <end position="144"/>
    </location>
</feature>
<evidence type="ECO:0000256" key="4">
    <source>
        <dbReference type="SAM" id="MobiDB-lite"/>
    </source>
</evidence>
<dbReference type="GeneID" id="93480966"/>
<organism evidence="6 7">
    <name type="scientific">Mitsuokella multacida DSM 20544</name>
    <dbReference type="NCBI Taxonomy" id="500635"/>
    <lineage>
        <taxon>Bacteria</taxon>
        <taxon>Bacillati</taxon>
        <taxon>Bacillota</taxon>
        <taxon>Negativicutes</taxon>
        <taxon>Selenomonadales</taxon>
        <taxon>Selenomonadaceae</taxon>
        <taxon>Mitsuokella</taxon>
    </lineage>
</organism>
<reference evidence="6" key="1">
    <citation type="submission" date="2009-09" db="EMBL/GenBank/DDBJ databases">
        <authorList>
            <person name="Weinstock G."/>
            <person name="Sodergren E."/>
            <person name="Clifton S."/>
            <person name="Fulton L."/>
            <person name="Fulton B."/>
            <person name="Courtney L."/>
            <person name="Fronick C."/>
            <person name="Harrison M."/>
            <person name="Strong C."/>
            <person name="Farmer C."/>
            <person name="Delahaunty K."/>
            <person name="Markovic C."/>
            <person name="Hall O."/>
            <person name="Minx P."/>
            <person name="Tomlinson C."/>
            <person name="Mitreva M."/>
            <person name="Nelson J."/>
            <person name="Hou S."/>
            <person name="Wollam A."/>
            <person name="Pepin K.H."/>
            <person name="Johnson M."/>
            <person name="Bhonagiri V."/>
            <person name="Nash W.E."/>
            <person name="Warren W."/>
            <person name="Chinwalla A."/>
            <person name="Mardis E.R."/>
            <person name="Wilson R.K."/>
        </authorList>
    </citation>
    <scope>NUCLEOTIDE SEQUENCE [LARGE SCALE GENOMIC DNA]</scope>
    <source>
        <strain evidence="6">DSM 20544</strain>
    </source>
</reference>
<feature type="compositionally biased region" description="Low complexity" evidence="4">
    <location>
        <begin position="180"/>
        <end position="194"/>
    </location>
</feature>
<dbReference type="PATRIC" id="fig|500635.8.peg.1206"/>
<name>C9KKZ2_9FIRM</name>
<dbReference type="GO" id="GO:0030313">
    <property type="term" value="C:cell envelope"/>
    <property type="evidence" value="ECO:0007669"/>
    <property type="project" value="UniProtKB-SubCell"/>
</dbReference>
<dbReference type="InterPro" id="IPR050465">
    <property type="entry name" value="UPF0194_transport"/>
</dbReference>
<keyword evidence="5" id="KW-0472">Membrane</keyword>
<dbReference type="Gene3D" id="2.40.30.170">
    <property type="match status" value="1"/>
</dbReference>
<feature type="coiled-coil region" evidence="3">
    <location>
        <begin position="208"/>
        <end position="235"/>
    </location>
</feature>
<feature type="region of interest" description="Disordered" evidence="4">
    <location>
        <begin position="304"/>
        <end position="392"/>
    </location>
</feature>
<sequence length="428" mass="44125">MEVDITKKVQYLMKYGLVGLILIAVLCAGGIYYYQHQHKYFNVYDAQVTSSLVAAKVHGNAMITEKVVAEGEHVEAGDVIAHVQSTVTDEQIANLEQTVALSQRNLDEIKKGQTVTVAVPSPAPAPAASAPRSSGSSQSVASAESRMNRMNELFEMGAISAVQRDAAVSAYHAAVAAASSSAPAASAPSSSPAVRYQTTTQPPDPKAVQNAELQLKQAQAALDNAKQDAAETDIVAPVAGTVYYAQGIDEGSTVKAGETVASVGNADDIWVEAKVSPDKAAKIRLGQFVSYEIDGHQLQGSVQDIQQPAKKDDQSADSSANGADAVANGAASNAGAAQTDPNNLNNPNAQDAQSAQGAQDGQQGAEASTADAAGGAAAASSQPKTTAEVNDADDADEDVMIIRISIPSGLNFTLKPGMKAVVKFAMNG</sequence>
<keyword evidence="2 3" id="KW-0175">Coiled coil</keyword>
<feature type="transmembrane region" description="Helical" evidence="5">
    <location>
        <begin position="12"/>
        <end position="34"/>
    </location>
</feature>
<keyword evidence="5" id="KW-1133">Transmembrane helix</keyword>
<dbReference type="eggNOG" id="COG1566">
    <property type="taxonomic scope" value="Bacteria"/>
</dbReference>
<evidence type="ECO:0000256" key="1">
    <source>
        <dbReference type="ARBA" id="ARBA00004196"/>
    </source>
</evidence>
<feature type="compositionally biased region" description="Polar residues" evidence="4">
    <location>
        <begin position="339"/>
        <end position="348"/>
    </location>
</feature>
<dbReference type="STRING" id="500635.MITSMUL_03843"/>
<dbReference type="RefSeq" id="WP_005840157.1">
    <property type="nucleotide sequence ID" value="NZ_GG697141.2"/>
</dbReference>
<evidence type="ECO:0000256" key="3">
    <source>
        <dbReference type="SAM" id="Coils"/>
    </source>
</evidence>
<dbReference type="HOGENOM" id="CLU_052636_0_0_9"/>
<comment type="subcellular location">
    <subcellularLocation>
        <location evidence="1">Cell envelope</location>
    </subcellularLocation>
</comment>